<feature type="compositionally biased region" description="Low complexity" evidence="2">
    <location>
        <begin position="13"/>
        <end position="23"/>
    </location>
</feature>
<keyword evidence="1" id="KW-0040">ANK repeat</keyword>
<dbReference type="Pfam" id="PF12796">
    <property type="entry name" value="Ank_2"/>
    <property type="match status" value="1"/>
</dbReference>
<evidence type="ECO:0000313" key="3">
    <source>
        <dbReference type="EMBL" id="CAK8991931.1"/>
    </source>
</evidence>
<dbReference type="SMART" id="SM00248">
    <property type="entry name" value="ANK"/>
    <property type="match status" value="2"/>
</dbReference>
<feature type="repeat" description="ANK" evidence="1">
    <location>
        <begin position="147"/>
        <end position="173"/>
    </location>
</feature>
<dbReference type="EMBL" id="CAXAMN010001014">
    <property type="protein sequence ID" value="CAK8991931.1"/>
    <property type="molecule type" value="Genomic_DNA"/>
</dbReference>
<keyword evidence="4" id="KW-1185">Reference proteome</keyword>
<comment type="caution">
    <text evidence="3">The sequence shown here is derived from an EMBL/GenBank/DDBJ whole genome shotgun (WGS) entry which is preliminary data.</text>
</comment>
<accession>A0ABP0HNW9</accession>
<dbReference type="PROSITE" id="PS50088">
    <property type="entry name" value="ANK_REPEAT"/>
    <property type="match status" value="1"/>
</dbReference>
<dbReference type="InterPro" id="IPR036770">
    <property type="entry name" value="Ankyrin_rpt-contain_sf"/>
</dbReference>
<gene>
    <name evidence="3" type="ORF">CCMP2556_LOCUS2658</name>
</gene>
<name>A0ABP0HNW9_9DINO</name>
<dbReference type="Gene3D" id="1.25.40.20">
    <property type="entry name" value="Ankyrin repeat-containing domain"/>
    <property type="match status" value="1"/>
</dbReference>
<proteinExistence type="predicted"/>
<protein>
    <submittedName>
        <fullName evidence="3">Uncharacterized protein</fullName>
    </submittedName>
</protein>
<reference evidence="3 4" key="1">
    <citation type="submission" date="2024-02" db="EMBL/GenBank/DDBJ databases">
        <authorList>
            <person name="Chen Y."/>
            <person name="Shah S."/>
            <person name="Dougan E. K."/>
            <person name="Thang M."/>
            <person name="Chan C."/>
        </authorList>
    </citation>
    <scope>NUCLEOTIDE SEQUENCE [LARGE SCALE GENOMIC DNA]</scope>
</reference>
<dbReference type="InterPro" id="IPR002110">
    <property type="entry name" value="Ankyrin_rpt"/>
</dbReference>
<organism evidence="3 4">
    <name type="scientific">Durusdinium trenchii</name>
    <dbReference type="NCBI Taxonomy" id="1381693"/>
    <lineage>
        <taxon>Eukaryota</taxon>
        <taxon>Sar</taxon>
        <taxon>Alveolata</taxon>
        <taxon>Dinophyceae</taxon>
        <taxon>Suessiales</taxon>
        <taxon>Symbiodiniaceae</taxon>
        <taxon>Durusdinium</taxon>
    </lineage>
</organism>
<sequence>MGKYVKKTKVAKNKSTTNKGAVKVEQKRKKVKARAKAAKQKRLAQFASDRSARCQDVENEDEEITMAVDSESRNSGEKLVSFLERAKSEKKATEAVKNIVRDSRGQRPEVLGVALGHLAGRGLAQCVKILIENGALLNIQDPHKAAGRSTPLQLAASRGHVHTVRFLVEAGADKAGAVEAARDLNNFGTVFAEERKAILAILSR</sequence>
<evidence type="ECO:0000256" key="1">
    <source>
        <dbReference type="PROSITE-ProRule" id="PRU00023"/>
    </source>
</evidence>
<dbReference type="PROSITE" id="PS50297">
    <property type="entry name" value="ANK_REP_REGION"/>
    <property type="match status" value="1"/>
</dbReference>
<evidence type="ECO:0000256" key="2">
    <source>
        <dbReference type="SAM" id="MobiDB-lite"/>
    </source>
</evidence>
<dbReference type="Proteomes" id="UP001642484">
    <property type="component" value="Unassembled WGS sequence"/>
</dbReference>
<evidence type="ECO:0000313" key="4">
    <source>
        <dbReference type="Proteomes" id="UP001642484"/>
    </source>
</evidence>
<feature type="compositionally biased region" description="Basic residues" evidence="2">
    <location>
        <begin position="1"/>
        <end position="12"/>
    </location>
</feature>
<dbReference type="SUPFAM" id="SSF48403">
    <property type="entry name" value="Ankyrin repeat"/>
    <property type="match status" value="1"/>
</dbReference>
<feature type="region of interest" description="Disordered" evidence="2">
    <location>
        <begin position="1"/>
        <end position="32"/>
    </location>
</feature>